<keyword evidence="2" id="KW-0472">Membrane</keyword>
<dbReference type="EMBL" id="BABT02000150">
    <property type="protein sequence ID" value="GAA98116.1"/>
    <property type="molecule type" value="Genomic_DNA"/>
</dbReference>
<dbReference type="SUPFAM" id="SSF82171">
    <property type="entry name" value="DPP6 N-terminal domain-like"/>
    <property type="match status" value="1"/>
</dbReference>
<name>G7E5K6_MIXOS</name>
<dbReference type="PANTHER" id="PTHR22746:SF10">
    <property type="entry name" value="GUANINE NUCLEOTIDE EXCHANGE FACTOR SUBUNIT RIC1"/>
    <property type="match status" value="1"/>
</dbReference>
<evidence type="ECO:0000259" key="4">
    <source>
        <dbReference type="Pfam" id="PF07064"/>
    </source>
</evidence>
<dbReference type="InParanoid" id="G7E5K6"/>
<dbReference type="GO" id="GO:0000139">
    <property type="term" value="C:Golgi membrane"/>
    <property type="evidence" value="ECO:0007669"/>
    <property type="project" value="TreeGrafter"/>
</dbReference>
<evidence type="ECO:0000313" key="5">
    <source>
        <dbReference type="EMBL" id="GAA98116.1"/>
    </source>
</evidence>
<comment type="caution">
    <text evidence="5">The sequence shown here is derived from an EMBL/GenBank/DDBJ whole genome shotgun (WGS) entry which is preliminary data.</text>
</comment>
<sequence>MYFPTLLTKQLRPSLGSTTDDEPPLPSSLASLARLGGAREEQLLSLAEDATGEHFVAIGHSELAIWSVRPCVLLTKVKRSPKSVREHGTFVRAIWHDYVQNDTQRRRIVLAQTTGSVLMAYAVMPSLPSSAVYQMPGRSSRKVQQFQPGPGEGYPLTSISLRPLGQINLSQEPIACFCGTPDGLLVATSNPAAVRLVPWTAFALRIATANGTPSPSIVDQGVSTPQTDLSWLESDSGYIVNLAYHSTIDAVTMITSSGSVYCTRARANVPASEPAPALSVAAWEGVCIYRPQSSASGQSIGSPSLLHTSVYQDDLGAKAAAQAYNDRFSLLAVGLDDGCCQIYSLAQDAAVPVLSHRLSLRAALRSTASHLNCDSVTAMSWTRDGHALAVGLLRGWSVWSVFGRLACWAGNGQASGAVEENDSSSFSDAFFNGIDALFWNAADSELFVLAKPRQVEGSACKAIDTQLFAIPFAKSAVATLHSPDNCQHALLQLDDRVMIYRGQDQPDMSVINPESDVWQYIKVPSEYIAGNWPIRSSCVSSDGRLLAVAGRRGFVHYNTLSGRWKLFDNEAEEQAFQVTGGMVWYENVLVVGAEENDAHYIRLYARDRPLSRNYVLHQDAFPSPILLISILESSLLIYTEDNTFYHMLLVPGRNGYRTRMCGSIGFEGIVTDPAKVRGMSWIIPRAQHRFGDPSTDLDVATIVFLVDGSLVLLKPSRIGEEVVKYDMQILADRIEYYWTHPSGVGALEGSLWAYNGQEVRVWLNIVTRSSGGSESIQNDSLSIPLDFYPLSVLMDKGVIIGVDQETGIRKNLDFAIFRLVTTTHLFLHHVLRHHLSRRQIGKGIEFATHYADLVYFAHALEVLLHSVLEDEADALALDRRSPDMAPALPRDSVLQSVIEFLDYFPQALQVVVGCARKTEVARWEYLFDAAGSPADLFERCIENDALKLAASYLLVLHALEPADATDGYTVKLIRVALTAQDWELVKELYRFLYSLDRSGNRLRNALAAAGALPPGVRAPSPAVHRKSVSEPPLLSPVTQLIGGGSTGRYRPPQAPESPLQAKSAHKTPPPSTPPIEVKPVQPSFSLGSLFSKLVSIEPGTADVVKSSTG</sequence>
<keyword evidence="6" id="KW-1185">Reference proteome</keyword>
<accession>G7E5K6</accession>
<comment type="subcellular location">
    <subcellularLocation>
        <location evidence="1">Membrane</location>
    </subcellularLocation>
</comment>
<dbReference type="GO" id="GO:0042147">
    <property type="term" value="P:retrograde transport, endosome to Golgi"/>
    <property type="evidence" value="ECO:0007669"/>
    <property type="project" value="TreeGrafter"/>
</dbReference>
<protein>
    <recommendedName>
        <fullName evidence="4">RIC1 C-terminal alpha solenoid region domain-containing protein</fullName>
    </recommendedName>
</protein>
<dbReference type="GO" id="GO:0005829">
    <property type="term" value="C:cytosol"/>
    <property type="evidence" value="ECO:0007669"/>
    <property type="project" value="TreeGrafter"/>
</dbReference>
<reference evidence="5 6" key="1">
    <citation type="journal article" date="2011" name="J. Gen. Appl. Microbiol.">
        <title>Draft genome sequencing of the enigmatic basidiomycete Mixia osmundae.</title>
        <authorList>
            <person name="Nishida H."/>
            <person name="Nagatsuka Y."/>
            <person name="Sugiyama J."/>
        </authorList>
    </citation>
    <scope>NUCLEOTIDE SEQUENCE [LARGE SCALE GENOMIC DNA]</scope>
    <source>
        <strain evidence="6">CBS 9802 / IAM 14324 / JCM 22182 / KY 12970</strain>
    </source>
</reference>
<evidence type="ECO:0000256" key="2">
    <source>
        <dbReference type="ARBA" id="ARBA00023136"/>
    </source>
</evidence>
<dbReference type="InterPro" id="IPR015943">
    <property type="entry name" value="WD40/YVTN_repeat-like_dom_sf"/>
</dbReference>
<organism evidence="5 6">
    <name type="scientific">Mixia osmundae (strain CBS 9802 / IAM 14324 / JCM 22182 / KY 12970)</name>
    <dbReference type="NCBI Taxonomy" id="764103"/>
    <lineage>
        <taxon>Eukaryota</taxon>
        <taxon>Fungi</taxon>
        <taxon>Dikarya</taxon>
        <taxon>Basidiomycota</taxon>
        <taxon>Pucciniomycotina</taxon>
        <taxon>Mixiomycetes</taxon>
        <taxon>Mixiales</taxon>
        <taxon>Mixiaceae</taxon>
        <taxon>Mixia</taxon>
    </lineage>
</organism>
<evidence type="ECO:0000256" key="1">
    <source>
        <dbReference type="ARBA" id="ARBA00004370"/>
    </source>
</evidence>
<dbReference type="Pfam" id="PF07064">
    <property type="entry name" value="RIC1"/>
    <property type="match status" value="1"/>
</dbReference>
<dbReference type="STRING" id="764103.G7E5K6"/>
<dbReference type="Pfam" id="PF25440">
    <property type="entry name" value="Beta-prop_RIC1_2nd"/>
    <property type="match status" value="1"/>
</dbReference>
<dbReference type="Proteomes" id="UP000009131">
    <property type="component" value="Unassembled WGS sequence"/>
</dbReference>
<dbReference type="eggNOG" id="KOG2006">
    <property type="taxonomic scope" value="Eukaryota"/>
</dbReference>
<reference evidence="5 6" key="2">
    <citation type="journal article" date="2012" name="Open Biol.">
        <title>Characteristics of nucleosomes and linker DNA regions on the genome of the basidiomycete Mixia osmundae revealed by mono- and dinucleosome mapping.</title>
        <authorList>
            <person name="Nishida H."/>
            <person name="Kondo S."/>
            <person name="Matsumoto T."/>
            <person name="Suzuki Y."/>
            <person name="Yoshikawa H."/>
            <person name="Taylor T.D."/>
            <person name="Sugiyama J."/>
        </authorList>
    </citation>
    <scope>NUCLEOTIDE SEQUENCE [LARGE SCALE GENOMIC DNA]</scope>
    <source>
        <strain evidence="6">CBS 9802 / IAM 14324 / JCM 22182 / KY 12970</strain>
    </source>
</reference>
<dbReference type="FunCoup" id="G7E5K6">
    <property type="interactions" value="111"/>
</dbReference>
<feature type="region of interest" description="Disordered" evidence="3">
    <location>
        <begin position="1016"/>
        <end position="1080"/>
    </location>
</feature>
<evidence type="ECO:0000256" key="3">
    <source>
        <dbReference type="SAM" id="MobiDB-lite"/>
    </source>
</evidence>
<dbReference type="OrthoDB" id="67540at2759"/>
<dbReference type="GO" id="GO:0034066">
    <property type="term" value="C:Ric1-Rgp1 guanyl-nucleotide exchange factor complex"/>
    <property type="evidence" value="ECO:0007669"/>
    <property type="project" value="InterPro"/>
</dbReference>
<dbReference type="InterPro" id="IPR040096">
    <property type="entry name" value="Ric1"/>
</dbReference>
<dbReference type="HOGENOM" id="CLU_002060_1_0_1"/>
<dbReference type="SUPFAM" id="SSF50978">
    <property type="entry name" value="WD40 repeat-like"/>
    <property type="match status" value="1"/>
</dbReference>
<dbReference type="GO" id="GO:0006886">
    <property type="term" value="P:intracellular protein transport"/>
    <property type="evidence" value="ECO:0007669"/>
    <property type="project" value="InterPro"/>
</dbReference>
<evidence type="ECO:0000313" key="6">
    <source>
        <dbReference type="Proteomes" id="UP000009131"/>
    </source>
</evidence>
<feature type="domain" description="RIC1 C-terminal alpha solenoid region" evidence="4">
    <location>
        <begin position="828"/>
        <end position="1009"/>
    </location>
</feature>
<dbReference type="InterPro" id="IPR009771">
    <property type="entry name" value="RIC1_C"/>
</dbReference>
<dbReference type="Gene3D" id="2.130.10.10">
    <property type="entry name" value="YVTN repeat-like/Quinoprotein amine dehydrogenase"/>
    <property type="match status" value="1"/>
</dbReference>
<dbReference type="AlphaFoldDB" id="G7E5K6"/>
<dbReference type="PANTHER" id="PTHR22746">
    <property type="entry name" value="RAB6A-GEF COMPLEX PARTNER PROTEIN 1"/>
    <property type="match status" value="1"/>
</dbReference>
<gene>
    <name evidence="5" type="primary">Mo04799</name>
    <name evidence="5" type="ORF">E5Q_04799</name>
</gene>
<proteinExistence type="predicted"/>
<dbReference type="InterPro" id="IPR036322">
    <property type="entry name" value="WD40_repeat_dom_sf"/>
</dbReference>